<accession>A0AAV8VWQ5</accession>
<feature type="transmembrane region" description="Helical" evidence="8">
    <location>
        <begin position="121"/>
        <end position="139"/>
    </location>
</feature>
<name>A0AAV8VWQ5_9CUCU</name>
<evidence type="ECO:0000256" key="3">
    <source>
        <dbReference type="ARBA" id="ARBA00022448"/>
    </source>
</evidence>
<dbReference type="AlphaFoldDB" id="A0AAV8VWQ5"/>
<dbReference type="PRINTS" id="PR00783">
    <property type="entry name" value="MINTRINSICP"/>
</dbReference>
<dbReference type="InterPro" id="IPR023271">
    <property type="entry name" value="Aquaporin-like"/>
</dbReference>
<evidence type="ECO:0000256" key="2">
    <source>
        <dbReference type="ARBA" id="ARBA00006175"/>
    </source>
</evidence>
<comment type="subcellular location">
    <subcellularLocation>
        <location evidence="1">Membrane</location>
        <topology evidence="1">Multi-pass membrane protein</topology>
    </subcellularLocation>
</comment>
<keyword evidence="5 8" id="KW-1133">Transmembrane helix</keyword>
<evidence type="ECO:0000256" key="5">
    <source>
        <dbReference type="ARBA" id="ARBA00022989"/>
    </source>
</evidence>
<dbReference type="PANTHER" id="PTHR19139">
    <property type="entry name" value="AQUAPORIN TRANSPORTER"/>
    <property type="match status" value="1"/>
</dbReference>
<evidence type="ECO:0000256" key="8">
    <source>
        <dbReference type="SAM" id="Phobius"/>
    </source>
</evidence>
<feature type="transmembrane region" description="Helical" evidence="8">
    <location>
        <begin position="89"/>
        <end position="109"/>
    </location>
</feature>
<evidence type="ECO:0000313" key="9">
    <source>
        <dbReference type="EMBL" id="KAJ8918781.1"/>
    </source>
</evidence>
<keyword evidence="10" id="KW-1185">Reference proteome</keyword>
<dbReference type="PROSITE" id="PS00221">
    <property type="entry name" value="MIP"/>
    <property type="match status" value="1"/>
</dbReference>
<dbReference type="Proteomes" id="UP001159042">
    <property type="component" value="Unassembled WGS sequence"/>
</dbReference>
<evidence type="ECO:0000313" key="10">
    <source>
        <dbReference type="Proteomes" id="UP001159042"/>
    </source>
</evidence>
<dbReference type="InterPro" id="IPR022357">
    <property type="entry name" value="MIP_CS"/>
</dbReference>
<dbReference type="PANTHER" id="PTHR19139:SF268">
    <property type="entry name" value="NEUROGENIC PROTEIN BIG BRAIN"/>
    <property type="match status" value="1"/>
</dbReference>
<comment type="caution">
    <text evidence="9">The sequence shown here is derived from an EMBL/GenBank/DDBJ whole genome shotgun (WGS) entry which is preliminary data.</text>
</comment>
<keyword evidence="4 7" id="KW-0812">Transmembrane</keyword>
<evidence type="ECO:0000256" key="7">
    <source>
        <dbReference type="RuleBase" id="RU000477"/>
    </source>
</evidence>
<dbReference type="SUPFAM" id="SSF81338">
    <property type="entry name" value="Aquaporin-like"/>
    <property type="match status" value="1"/>
</dbReference>
<feature type="transmembrane region" description="Helical" evidence="8">
    <location>
        <begin position="50"/>
        <end position="69"/>
    </location>
</feature>
<dbReference type="InterPro" id="IPR034294">
    <property type="entry name" value="Aquaporin_transptr"/>
</dbReference>
<evidence type="ECO:0000256" key="4">
    <source>
        <dbReference type="ARBA" id="ARBA00022692"/>
    </source>
</evidence>
<sequence length="488" mass="54396">MKAGVHLLCHELSSDAGTSCDREGESAHLNPSVSIAMGVVKRISLLRSTLFIVAQSGGGIAGAALHYRISKSDYQGNLPVIIYSGNNGPWERFGIEFVMTFVVVFSYFVSMDTYRKWTGTSSIAIGSTYSACSLVSMSFLNPARSIGPSFVLNKWDNHWVYWLGPLSGGMVSGLVYEYIFNLKRLKRKKDLQSDELSSMHSHDIDNYDNLDKPTPPKCHESTYNTYQPNTTSANVAKKICGSLYSVPPIKLERDESIYGGTRSLYCNSPSLTRANLNRSQSLYAKSNTSIVKDILPKPGPLVPTRSMYALRLHQHTHVENQNLHNQLQQKSETVYGVREVTPGIVTSKSESHNTEWKRENYPIMEMQRGTHYSTTERKKKDNYAVCENPFGLNNAVIENTSSVEENTKSCRNLRPESVYGKVGSSTRKVVSQSDDPKYGSYTCNNYTRNTNILANNSLYPNTPTMPNYPSKLCSSGYSGLSGVPKEYC</sequence>
<comment type="similarity">
    <text evidence="2 7">Belongs to the MIP/aquaporin (TC 1.A.8) family.</text>
</comment>
<keyword evidence="3 7" id="KW-0813">Transport</keyword>
<feature type="transmembrane region" description="Helical" evidence="8">
    <location>
        <begin position="159"/>
        <end position="179"/>
    </location>
</feature>
<evidence type="ECO:0000256" key="6">
    <source>
        <dbReference type="ARBA" id="ARBA00023136"/>
    </source>
</evidence>
<gene>
    <name evidence="9" type="ORF">NQ315_015101</name>
</gene>
<dbReference type="Pfam" id="PF00230">
    <property type="entry name" value="MIP"/>
    <property type="match status" value="1"/>
</dbReference>
<reference evidence="9 10" key="1">
    <citation type="journal article" date="2023" name="Insect Mol. Biol.">
        <title>Genome sequencing provides insights into the evolution of gene families encoding plant cell wall-degrading enzymes in longhorned beetles.</title>
        <authorList>
            <person name="Shin N.R."/>
            <person name="Okamura Y."/>
            <person name="Kirsch R."/>
            <person name="Pauchet Y."/>
        </authorList>
    </citation>
    <scope>NUCLEOTIDE SEQUENCE [LARGE SCALE GENOMIC DNA]</scope>
    <source>
        <strain evidence="9">EAD_L_NR</strain>
    </source>
</reference>
<dbReference type="InterPro" id="IPR000425">
    <property type="entry name" value="MIP"/>
</dbReference>
<protein>
    <submittedName>
        <fullName evidence="9">Uncharacterized protein</fullName>
    </submittedName>
</protein>
<dbReference type="GO" id="GO:0015250">
    <property type="term" value="F:water channel activity"/>
    <property type="evidence" value="ECO:0007669"/>
    <property type="project" value="TreeGrafter"/>
</dbReference>
<dbReference type="EMBL" id="JANEYG010000023">
    <property type="protein sequence ID" value="KAJ8918781.1"/>
    <property type="molecule type" value="Genomic_DNA"/>
</dbReference>
<keyword evidence="6 8" id="KW-0472">Membrane</keyword>
<proteinExistence type="inferred from homology"/>
<organism evidence="9 10">
    <name type="scientific">Exocentrus adspersus</name>
    <dbReference type="NCBI Taxonomy" id="1586481"/>
    <lineage>
        <taxon>Eukaryota</taxon>
        <taxon>Metazoa</taxon>
        <taxon>Ecdysozoa</taxon>
        <taxon>Arthropoda</taxon>
        <taxon>Hexapoda</taxon>
        <taxon>Insecta</taxon>
        <taxon>Pterygota</taxon>
        <taxon>Neoptera</taxon>
        <taxon>Endopterygota</taxon>
        <taxon>Coleoptera</taxon>
        <taxon>Polyphaga</taxon>
        <taxon>Cucujiformia</taxon>
        <taxon>Chrysomeloidea</taxon>
        <taxon>Cerambycidae</taxon>
        <taxon>Lamiinae</taxon>
        <taxon>Acanthocinini</taxon>
        <taxon>Exocentrus</taxon>
    </lineage>
</organism>
<dbReference type="Gene3D" id="1.20.1080.10">
    <property type="entry name" value="Glycerol uptake facilitator protein"/>
    <property type="match status" value="1"/>
</dbReference>
<dbReference type="GO" id="GO:0005886">
    <property type="term" value="C:plasma membrane"/>
    <property type="evidence" value="ECO:0007669"/>
    <property type="project" value="TreeGrafter"/>
</dbReference>
<evidence type="ECO:0000256" key="1">
    <source>
        <dbReference type="ARBA" id="ARBA00004141"/>
    </source>
</evidence>